<evidence type="ECO:0000313" key="2">
    <source>
        <dbReference type="Proteomes" id="UP000594059"/>
    </source>
</evidence>
<dbReference type="AlphaFoldDB" id="A0A7S6UGA4"/>
<reference evidence="1 2" key="1">
    <citation type="submission" date="2020-10" db="EMBL/GenBank/DDBJ databases">
        <title>complete genome sequencing of Lysobacter sp. H21R20.</title>
        <authorList>
            <person name="Bae J.-W."/>
            <person name="Lee S.-Y."/>
        </authorList>
    </citation>
    <scope>NUCLEOTIDE SEQUENCE [LARGE SCALE GENOMIC DNA]</scope>
    <source>
        <strain evidence="1 2">H21R20</strain>
    </source>
</reference>
<keyword evidence="2" id="KW-1185">Reference proteome</keyword>
<organism evidence="1 2">
    <name type="scientific">Novilysobacter ciconiae</name>
    <dbReference type="NCBI Taxonomy" id="2781022"/>
    <lineage>
        <taxon>Bacteria</taxon>
        <taxon>Pseudomonadati</taxon>
        <taxon>Pseudomonadota</taxon>
        <taxon>Gammaproteobacteria</taxon>
        <taxon>Lysobacterales</taxon>
        <taxon>Lysobacteraceae</taxon>
        <taxon>Novilysobacter</taxon>
    </lineage>
</organism>
<dbReference type="Proteomes" id="UP000594059">
    <property type="component" value="Chromosome"/>
</dbReference>
<dbReference type="KEGG" id="lcic:INQ41_00845"/>
<sequence>MSETVLLDLEPVLLERVRRFAATKGWSQPAALVHLIEHGLFACEPDAPAGFDDTDAHILQEAIAALEKVEDDPGFSLIGRIATADD</sequence>
<proteinExistence type="predicted"/>
<dbReference type="RefSeq" id="WP_193985414.1">
    <property type="nucleotide sequence ID" value="NZ_CP063656.1"/>
</dbReference>
<evidence type="ECO:0000313" key="1">
    <source>
        <dbReference type="EMBL" id="QOW19674.1"/>
    </source>
</evidence>
<dbReference type="EMBL" id="CP063656">
    <property type="protein sequence ID" value="QOW19674.1"/>
    <property type="molecule type" value="Genomic_DNA"/>
</dbReference>
<accession>A0A7S6UGA4</accession>
<gene>
    <name evidence="1" type="ORF">INQ41_00845</name>
</gene>
<name>A0A7S6UGA4_9GAMM</name>
<protein>
    <submittedName>
        <fullName evidence="1">Uncharacterized protein</fullName>
    </submittedName>
</protein>